<dbReference type="OrthoDB" id="9814727at2"/>
<evidence type="ECO:0000313" key="2">
    <source>
        <dbReference type="Proteomes" id="UP000186819"/>
    </source>
</evidence>
<accession>A0A1N6RK13</accession>
<dbReference type="EMBL" id="FTMD01000003">
    <property type="protein sequence ID" value="SIQ29183.1"/>
    <property type="molecule type" value="Genomic_DNA"/>
</dbReference>
<sequence>MNQSIESFVIIGVTREGKTFRPSDWADRLCGIMSAFGADNRMMYSPHVRPGCTLKGHKAVLVDARLYDIEPLAYKFLINFAKDNDLVVDSIDDDQMKI</sequence>
<proteinExistence type="predicted"/>
<dbReference type="RefSeq" id="WP_076601255.1">
    <property type="nucleotide sequence ID" value="NZ_FTMD01000003.1"/>
</dbReference>
<reference evidence="2" key="1">
    <citation type="submission" date="2017-01" db="EMBL/GenBank/DDBJ databases">
        <authorList>
            <person name="Varghese N."/>
            <person name="Submissions S."/>
        </authorList>
    </citation>
    <scope>NUCLEOTIDE SEQUENCE [LARGE SCALE GENOMIC DNA]</scope>
    <source>
        <strain evidence="2">ATCC 51758</strain>
    </source>
</reference>
<dbReference type="Gene3D" id="3.30.70.2340">
    <property type="entry name" value="Uncharacterised protein PF12112 family, DUF3579"/>
    <property type="match status" value="1"/>
</dbReference>
<dbReference type="InterPro" id="IPR021969">
    <property type="entry name" value="DUF3579"/>
</dbReference>
<dbReference type="STRING" id="34027.SAMN05421829_103275"/>
<protein>
    <recommendedName>
        <fullName evidence="3">DUF3579 domain-containing protein</fullName>
    </recommendedName>
</protein>
<keyword evidence="2" id="KW-1185">Reference proteome</keyword>
<dbReference type="Proteomes" id="UP000186819">
    <property type="component" value="Unassembled WGS sequence"/>
</dbReference>
<gene>
    <name evidence="1" type="ORF">SAMN05421829_103275</name>
</gene>
<dbReference type="AlphaFoldDB" id="A0A1N6RK13"/>
<dbReference type="Pfam" id="PF12112">
    <property type="entry name" value="DUF3579"/>
    <property type="match status" value="1"/>
</dbReference>
<name>A0A1N6RK13_9RHOO</name>
<evidence type="ECO:0008006" key="3">
    <source>
        <dbReference type="Google" id="ProtNLM"/>
    </source>
</evidence>
<evidence type="ECO:0000313" key="1">
    <source>
        <dbReference type="EMBL" id="SIQ29183.1"/>
    </source>
</evidence>
<organism evidence="1 2">
    <name type="scientific">Aromatoleum tolulyticum</name>
    <dbReference type="NCBI Taxonomy" id="34027"/>
    <lineage>
        <taxon>Bacteria</taxon>
        <taxon>Pseudomonadati</taxon>
        <taxon>Pseudomonadota</taxon>
        <taxon>Betaproteobacteria</taxon>
        <taxon>Rhodocyclales</taxon>
        <taxon>Rhodocyclaceae</taxon>
        <taxon>Aromatoleum</taxon>
    </lineage>
</organism>